<feature type="transmembrane region" description="Helical" evidence="6">
    <location>
        <begin position="655"/>
        <end position="674"/>
    </location>
</feature>
<comment type="caution">
    <text evidence="8">The sequence shown here is derived from an EMBL/GenBank/DDBJ whole genome shotgun (WGS) entry which is preliminary data.</text>
</comment>
<evidence type="ECO:0000256" key="2">
    <source>
        <dbReference type="ARBA" id="ARBA00022475"/>
    </source>
</evidence>
<dbReference type="AlphaFoldDB" id="A0A2T3G114"/>
<feature type="transmembrane region" description="Helical" evidence="6">
    <location>
        <begin position="299"/>
        <end position="325"/>
    </location>
</feature>
<keyword evidence="2" id="KW-1003">Cell membrane</keyword>
<evidence type="ECO:0000256" key="1">
    <source>
        <dbReference type="ARBA" id="ARBA00004651"/>
    </source>
</evidence>
<keyword evidence="9" id="KW-1185">Reference proteome</keyword>
<keyword evidence="4 6" id="KW-1133">Transmembrane helix</keyword>
<protein>
    <submittedName>
        <fullName evidence="8">ABC transporter permease</fullName>
    </submittedName>
</protein>
<feature type="transmembrane region" description="Helical" evidence="6">
    <location>
        <begin position="749"/>
        <end position="767"/>
    </location>
</feature>
<feature type="transmembrane region" description="Helical" evidence="6">
    <location>
        <begin position="20"/>
        <end position="40"/>
    </location>
</feature>
<feature type="domain" description="ABC3 transporter permease C-terminal" evidence="7">
    <location>
        <begin position="257"/>
        <end position="365"/>
    </location>
</feature>
<sequence>MKNPLFKRLPYILKDEIAKYLIIFLFMAGSIGLISGFLVADGSMIKAYNDSFDKYNIEDGHFRLNDSLSKENKKALEKEDVTIYNLNYIEEKVESSSTIRLFKPRNKVNQVCIMDGKLPQSKNEIAIDRMYADNNNYQVGQTIKVGKKKLKITGLVALSDYSALFSKNSDLMFDAIKFGVGIVSDEGFESFKDAKIYYNYAWTYNKKVDNEVNASNDFLNVLVKNVSGIDDYIPQYANQAIHFTGDDMGGDEAMMTVLLYIIIGILAFVFAITTKNTIESEAPMIGTLRAMGYTKKEMLVQYMTLPILVSLGACIVGNILGYTYFKDVMAGMYYGSYSLPTYVTIWSGDAFIKTTIIPFIMMVLINYGILMKSLKLSPLKFMKRDIKKAKKNKKTLVLHRLGFFSQFRLSVILNNLSGYATLFVGVLFAIILLMFGMDMHPVLDHYQDVVVNNMTAKYQYILNTPESIDTTAIEQAFQTVPQEFRDSFLSLIDDQYDEMYDNYKTKTTGAEAFSLYSLKTLPESTIEEDISLYGLQNNSQYIHIKSLPKKGVYISKDVADKYNLKKGDRISLKESYKDLRYTFEIKGIYDAPGSMALYMSKSYFNEVFNCQDGYFNGYFSNRKITDLKDDYIASTITQDDLTKVSRQLNVSMGEMFYLVEGFAIVMFIMLIYLLTKMIIENNKVSISMVKILGYTSKEIQKMYVHATTIVIMISTLLSFGITTWILSYAFKIVFEEYAGWLPFYVEGSVYIKMFIMTVISYLFVMMIQMRKIKKIPMDEALKNVE</sequence>
<evidence type="ECO:0000256" key="5">
    <source>
        <dbReference type="ARBA" id="ARBA00023136"/>
    </source>
</evidence>
<dbReference type="InterPro" id="IPR038766">
    <property type="entry name" value="Membrane_comp_ABC_pdt"/>
</dbReference>
<evidence type="ECO:0000256" key="3">
    <source>
        <dbReference type="ARBA" id="ARBA00022692"/>
    </source>
</evidence>
<keyword evidence="5 6" id="KW-0472">Membrane</keyword>
<dbReference type="PANTHER" id="PTHR30287">
    <property type="entry name" value="MEMBRANE COMPONENT OF PREDICTED ABC SUPERFAMILY METABOLITE UPTAKE TRANSPORTER"/>
    <property type="match status" value="1"/>
</dbReference>
<name>A0A2T3G114_9FIRM</name>
<dbReference type="GO" id="GO:0005886">
    <property type="term" value="C:plasma membrane"/>
    <property type="evidence" value="ECO:0007669"/>
    <property type="project" value="UniProtKB-SubCell"/>
</dbReference>
<proteinExistence type="predicted"/>
<evidence type="ECO:0000313" key="8">
    <source>
        <dbReference type="EMBL" id="PST41182.1"/>
    </source>
</evidence>
<comment type="subcellular location">
    <subcellularLocation>
        <location evidence="1">Cell membrane</location>
        <topology evidence="1">Multi-pass membrane protein</topology>
    </subcellularLocation>
</comment>
<reference evidence="8 9" key="1">
    <citation type="journal article" date="2019" name="Int. J. Syst. Evol. Microbiol.">
        <title>Faecalibacillus intestinalis gen. nov., sp. nov. and Faecalibacillus faecis sp. nov., isolated from human faeces.</title>
        <authorList>
            <person name="Seo B."/>
            <person name="Jeon K."/>
            <person name="Baek I."/>
            <person name="Lee Y.M."/>
            <person name="Baek K."/>
            <person name="Ko G."/>
        </authorList>
    </citation>
    <scope>NUCLEOTIDE SEQUENCE [LARGE SCALE GENOMIC DNA]</scope>
    <source>
        <strain evidence="8 9">SNUG30099</strain>
    </source>
</reference>
<gene>
    <name evidence="8" type="ORF">C7U54_07405</name>
</gene>
<accession>A0A2T3G114</accession>
<feature type="transmembrane region" description="Helical" evidence="6">
    <location>
        <begin position="345"/>
        <end position="370"/>
    </location>
</feature>
<organism evidence="8 9">
    <name type="scientific">Faecalibacillus intestinalis</name>
    <dbReference type="NCBI Taxonomy" id="1982626"/>
    <lineage>
        <taxon>Bacteria</taxon>
        <taxon>Bacillati</taxon>
        <taxon>Bacillota</taxon>
        <taxon>Erysipelotrichia</taxon>
        <taxon>Erysipelotrichales</taxon>
        <taxon>Coprobacillaceae</taxon>
        <taxon>Faecalibacillus</taxon>
    </lineage>
</organism>
<dbReference type="Proteomes" id="UP000240974">
    <property type="component" value="Unassembled WGS sequence"/>
</dbReference>
<dbReference type="PANTHER" id="PTHR30287:SF2">
    <property type="entry name" value="BLL1001 PROTEIN"/>
    <property type="match status" value="1"/>
</dbReference>
<feature type="transmembrane region" description="Helical" evidence="6">
    <location>
        <begin position="257"/>
        <end position="278"/>
    </location>
</feature>
<evidence type="ECO:0000256" key="6">
    <source>
        <dbReference type="SAM" id="Phobius"/>
    </source>
</evidence>
<dbReference type="EMBL" id="PYLQ01000008">
    <property type="protein sequence ID" value="PST41182.1"/>
    <property type="molecule type" value="Genomic_DNA"/>
</dbReference>
<evidence type="ECO:0000313" key="9">
    <source>
        <dbReference type="Proteomes" id="UP000240974"/>
    </source>
</evidence>
<evidence type="ECO:0000256" key="4">
    <source>
        <dbReference type="ARBA" id="ARBA00022989"/>
    </source>
</evidence>
<evidence type="ECO:0000259" key="7">
    <source>
        <dbReference type="Pfam" id="PF02687"/>
    </source>
</evidence>
<feature type="domain" description="ABC3 transporter permease C-terminal" evidence="7">
    <location>
        <begin position="662"/>
        <end position="776"/>
    </location>
</feature>
<feature type="transmembrane region" description="Helical" evidence="6">
    <location>
        <begin position="703"/>
        <end position="729"/>
    </location>
</feature>
<dbReference type="RefSeq" id="WP_107029859.1">
    <property type="nucleotide sequence ID" value="NZ_PYLQ01000008.1"/>
</dbReference>
<feature type="transmembrane region" description="Helical" evidence="6">
    <location>
        <begin position="416"/>
        <end position="437"/>
    </location>
</feature>
<dbReference type="Pfam" id="PF02687">
    <property type="entry name" value="FtsX"/>
    <property type="match status" value="2"/>
</dbReference>
<dbReference type="InterPro" id="IPR003838">
    <property type="entry name" value="ABC3_permease_C"/>
</dbReference>
<keyword evidence="3 6" id="KW-0812">Transmembrane</keyword>